<organism evidence="2 3">
    <name type="scientific">Pisolithus microcarpus 441</name>
    <dbReference type="NCBI Taxonomy" id="765257"/>
    <lineage>
        <taxon>Eukaryota</taxon>
        <taxon>Fungi</taxon>
        <taxon>Dikarya</taxon>
        <taxon>Basidiomycota</taxon>
        <taxon>Agaricomycotina</taxon>
        <taxon>Agaricomycetes</taxon>
        <taxon>Agaricomycetidae</taxon>
        <taxon>Boletales</taxon>
        <taxon>Sclerodermatineae</taxon>
        <taxon>Pisolithaceae</taxon>
        <taxon>Pisolithus</taxon>
    </lineage>
</organism>
<proteinExistence type="predicted"/>
<dbReference type="EMBL" id="KN833857">
    <property type="protein sequence ID" value="KIK16440.1"/>
    <property type="molecule type" value="Genomic_DNA"/>
</dbReference>
<feature type="non-terminal residue" evidence="2">
    <location>
        <position position="231"/>
    </location>
</feature>
<name>A0A0C9XVH8_9AGAM</name>
<dbReference type="SUPFAM" id="SSF88723">
    <property type="entry name" value="PIN domain-like"/>
    <property type="match status" value="1"/>
</dbReference>
<reference evidence="2 3" key="1">
    <citation type="submission" date="2014-04" db="EMBL/GenBank/DDBJ databases">
        <authorList>
            <consortium name="DOE Joint Genome Institute"/>
            <person name="Kuo A."/>
            <person name="Kohler A."/>
            <person name="Costa M.D."/>
            <person name="Nagy L.G."/>
            <person name="Floudas D."/>
            <person name="Copeland A."/>
            <person name="Barry K.W."/>
            <person name="Cichocki N."/>
            <person name="Veneault-Fourrey C."/>
            <person name="LaButti K."/>
            <person name="Lindquist E.A."/>
            <person name="Lipzen A."/>
            <person name="Lundell T."/>
            <person name="Morin E."/>
            <person name="Murat C."/>
            <person name="Sun H."/>
            <person name="Tunlid A."/>
            <person name="Henrissat B."/>
            <person name="Grigoriev I.V."/>
            <person name="Hibbett D.S."/>
            <person name="Martin F."/>
            <person name="Nordberg H.P."/>
            <person name="Cantor M.N."/>
            <person name="Hua S.X."/>
        </authorList>
    </citation>
    <scope>NUCLEOTIDE SEQUENCE [LARGE SCALE GENOMIC DNA]</scope>
    <source>
        <strain evidence="2 3">441</strain>
    </source>
</reference>
<dbReference type="HOGENOM" id="CLU_007575_4_1_1"/>
<evidence type="ECO:0000313" key="3">
    <source>
        <dbReference type="Proteomes" id="UP000054018"/>
    </source>
</evidence>
<dbReference type="Pfam" id="PF00867">
    <property type="entry name" value="XPG_I"/>
    <property type="match status" value="1"/>
</dbReference>
<dbReference type="AlphaFoldDB" id="A0A0C9XVH8"/>
<evidence type="ECO:0000259" key="1">
    <source>
        <dbReference type="SMART" id="SM00484"/>
    </source>
</evidence>
<dbReference type="OrthoDB" id="2959108at2759"/>
<dbReference type="Proteomes" id="UP000054018">
    <property type="component" value="Unassembled WGS sequence"/>
</dbReference>
<keyword evidence="3" id="KW-1185">Reference proteome</keyword>
<dbReference type="STRING" id="765257.A0A0C9XVH8"/>
<dbReference type="SMART" id="SM00484">
    <property type="entry name" value="XPGI"/>
    <property type="match status" value="1"/>
</dbReference>
<gene>
    <name evidence="2" type="ORF">PISMIDRAFT_66336</name>
</gene>
<reference evidence="3" key="2">
    <citation type="submission" date="2015-01" db="EMBL/GenBank/DDBJ databases">
        <title>Evolutionary Origins and Diversification of the Mycorrhizal Mutualists.</title>
        <authorList>
            <consortium name="DOE Joint Genome Institute"/>
            <consortium name="Mycorrhizal Genomics Consortium"/>
            <person name="Kohler A."/>
            <person name="Kuo A."/>
            <person name="Nagy L.G."/>
            <person name="Floudas D."/>
            <person name="Copeland A."/>
            <person name="Barry K.W."/>
            <person name="Cichocki N."/>
            <person name="Veneault-Fourrey C."/>
            <person name="LaButti K."/>
            <person name="Lindquist E.A."/>
            <person name="Lipzen A."/>
            <person name="Lundell T."/>
            <person name="Morin E."/>
            <person name="Murat C."/>
            <person name="Riley R."/>
            <person name="Ohm R."/>
            <person name="Sun H."/>
            <person name="Tunlid A."/>
            <person name="Henrissat B."/>
            <person name="Grigoriev I.V."/>
            <person name="Hibbett D.S."/>
            <person name="Martin F."/>
        </authorList>
    </citation>
    <scope>NUCLEOTIDE SEQUENCE [LARGE SCALE GENOMIC DNA]</scope>
    <source>
        <strain evidence="3">441</strain>
    </source>
</reference>
<feature type="non-terminal residue" evidence="2">
    <location>
        <position position="1"/>
    </location>
</feature>
<dbReference type="Gene3D" id="3.40.50.1010">
    <property type="entry name" value="5'-nuclease"/>
    <property type="match status" value="1"/>
</dbReference>
<dbReference type="InterPro" id="IPR029060">
    <property type="entry name" value="PIN-like_dom_sf"/>
</dbReference>
<accession>A0A0C9XVH8</accession>
<dbReference type="InterPro" id="IPR006086">
    <property type="entry name" value="XPG-I_dom"/>
</dbReference>
<sequence>LHTYFIFDGPDCPQLKRGKDMTSSSTPCLLSQCFQELLTTFGFNWHVAPREVEVELAYLQLLGLIDAVATPYNDALLFGVTCIIHSVQHIGRYKDVYIYTLDAIEKDASLEWGDLLLVTLMSSTDNDISPLIEVAHHLAYYGFGRSLLDAAISFQFVEFMDFVAKWHDDVCEVLKTDPWRLLGGKHHEIACIIKEEHTKFPDPTILATYLLLLTSWMDGHSPVTMTTSWQP</sequence>
<feature type="domain" description="XPG-I" evidence="1">
    <location>
        <begin position="39"/>
        <end position="110"/>
    </location>
</feature>
<protein>
    <recommendedName>
        <fullName evidence="1">XPG-I domain-containing protein</fullName>
    </recommendedName>
</protein>
<evidence type="ECO:0000313" key="2">
    <source>
        <dbReference type="EMBL" id="KIK16440.1"/>
    </source>
</evidence>
<dbReference type="GO" id="GO:0004518">
    <property type="term" value="F:nuclease activity"/>
    <property type="evidence" value="ECO:0007669"/>
    <property type="project" value="InterPro"/>
</dbReference>